<dbReference type="InterPro" id="IPR000157">
    <property type="entry name" value="TIR_dom"/>
</dbReference>
<dbReference type="Gene3D" id="3.40.50.10140">
    <property type="entry name" value="Toll/interleukin-1 receptor homology (TIR) domain"/>
    <property type="match status" value="1"/>
</dbReference>
<gene>
    <name evidence="2" type="ORF">DPMN_098825</name>
</gene>
<dbReference type="EMBL" id="JAIWYP010000003">
    <property type="protein sequence ID" value="KAH3856241.1"/>
    <property type="molecule type" value="Genomic_DNA"/>
</dbReference>
<organism evidence="2 3">
    <name type="scientific">Dreissena polymorpha</name>
    <name type="common">Zebra mussel</name>
    <name type="synonym">Mytilus polymorpha</name>
    <dbReference type="NCBI Taxonomy" id="45954"/>
    <lineage>
        <taxon>Eukaryota</taxon>
        <taxon>Metazoa</taxon>
        <taxon>Spiralia</taxon>
        <taxon>Lophotrochozoa</taxon>
        <taxon>Mollusca</taxon>
        <taxon>Bivalvia</taxon>
        <taxon>Autobranchia</taxon>
        <taxon>Heteroconchia</taxon>
        <taxon>Euheterodonta</taxon>
        <taxon>Imparidentia</taxon>
        <taxon>Neoheterodontei</taxon>
        <taxon>Myida</taxon>
        <taxon>Dreissenoidea</taxon>
        <taxon>Dreissenidae</taxon>
        <taxon>Dreissena</taxon>
    </lineage>
</organism>
<dbReference type="SUPFAM" id="SSF52200">
    <property type="entry name" value="Toll/Interleukin receptor TIR domain"/>
    <property type="match status" value="1"/>
</dbReference>
<dbReference type="InterPro" id="IPR035897">
    <property type="entry name" value="Toll_tir_struct_dom_sf"/>
</dbReference>
<accession>A0A9D4LG02</accession>
<dbReference type="PANTHER" id="PTHR46270:SF2">
    <property type="entry name" value="TIR DOMAIN-CONTAINING PROTEIN"/>
    <property type="match status" value="1"/>
</dbReference>
<proteinExistence type="predicted"/>
<dbReference type="PANTHER" id="PTHR46270">
    <property type="entry name" value="ARMADILLO-TYPE FOLD-RELATED"/>
    <property type="match status" value="1"/>
</dbReference>
<keyword evidence="3" id="KW-1185">Reference proteome</keyword>
<dbReference type="PROSITE" id="PS50104">
    <property type="entry name" value="TIR"/>
    <property type="match status" value="1"/>
</dbReference>
<comment type="caution">
    <text evidence="2">The sequence shown here is derived from an EMBL/GenBank/DDBJ whole genome shotgun (WGS) entry which is preliminary data.</text>
</comment>
<dbReference type="Proteomes" id="UP000828390">
    <property type="component" value="Unassembled WGS sequence"/>
</dbReference>
<name>A0A9D4LG02_DREPO</name>
<protein>
    <recommendedName>
        <fullName evidence="1">TIR domain-containing protein</fullName>
    </recommendedName>
</protein>
<dbReference type="AlphaFoldDB" id="A0A9D4LG02"/>
<evidence type="ECO:0000313" key="2">
    <source>
        <dbReference type="EMBL" id="KAH3856241.1"/>
    </source>
</evidence>
<evidence type="ECO:0000313" key="3">
    <source>
        <dbReference type="Proteomes" id="UP000828390"/>
    </source>
</evidence>
<dbReference type="Pfam" id="PF13676">
    <property type="entry name" value="TIR_2"/>
    <property type="match status" value="1"/>
</dbReference>
<reference evidence="2" key="1">
    <citation type="journal article" date="2019" name="bioRxiv">
        <title>The Genome of the Zebra Mussel, Dreissena polymorpha: A Resource for Invasive Species Research.</title>
        <authorList>
            <person name="McCartney M.A."/>
            <person name="Auch B."/>
            <person name="Kono T."/>
            <person name="Mallez S."/>
            <person name="Zhang Y."/>
            <person name="Obille A."/>
            <person name="Becker A."/>
            <person name="Abrahante J.E."/>
            <person name="Garbe J."/>
            <person name="Badalamenti J.P."/>
            <person name="Herman A."/>
            <person name="Mangelson H."/>
            <person name="Liachko I."/>
            <person name="Sullivan S."/>
            <person name="Sone E.D."/>
            <person name="Koren S."/>
            <person name="Silverstein K.A.T."/>
            <person name="Beckman K.B."/>
            <person name="Gohl D.M."/>
        </authorList>
    </citation>
    <scope>NUCLEOTIDE SEQUENCE</scope>
    <source>
        <strain evidence="2">Duluth1</strain>
        <tissue evidence="2">Whole animal</tissue>
    </source>
</reference>
<feature type="domain" description="TIR" evidence="1">
    <location>
        <begin position="43"/>
        <end position="170"/>
    </location>
</feature>
<dbReference type="SMART" id="SM00255">
    <property type="entry name" value="TIR"/>
    <property type="match status" value="1"/>
</dbReference>
<sequence>MHILAILNPLPAEIGNYQVRLKNTEGEATASADLTLVDSSKPKAGHIMLSYNKFSKEMVLRIYKELQGNGFKVWIDIYDMKGDTFDAMAEAVEDASIFIMCMSSGYQESKNCEKEAKFAETLGKTIIPLKLEKDFSPRRWLGLILGTKMFFDFSGKYPIEGKMKELLQEIERKYKS</sequence>
<reference evidence="2" key="2">
    <citation type="submission" date="2020-11" db="EMBL/GenBank/DDBJ databases">
        <authorList>
            <person name="McCartney M.A."/>
            <person name="Auch B."/>
            <person name="Kono T."/>
            <person name="Mallez S."/>
            <person name="Becker A."/>
            <person name="Gohl D.M."/>
            <person name="Silverstein K.A.T."/>
            <person name="Koren S."/>
            <person name="Bechman K.B."/>
            <person name="Herman A."/>
            <person name="Abrahante J.E."/>
            <person name="Garbe J."/>
        </authorList>
    </citation>
    <scope>NUCLEOTIDE SEQUENCE</scope>
    <source>
        <strain evidence="2">Duluth1</strain>
        <tissue evidence="2">Whole animal</tissue>
    </source>
</reference>
<evidence type="ECO:0000259" key="1">
    <source>
        <dbReference type="PROSITE" id="PS50104"/>
    </source>
</evidence>
<dbReference type="GO" id="GO:0007165">
    <property type="term" value="P:signal transduction"/>
    <property type="evidence" value="ECO:0007669"/>
    <property type="project" value="InterPro"/>
</dbReference>